<dbReference type="RefSeq" id="XP_035587264.1">
    <property type="nucleotide sequence ID" value="XM_035733339.1"/>
</dbReference>
<dbReference type="CTD" id="58546660"/>
<keyword evidence="2" id="KW-1185">Reference proteome</keyword>
<reference evidence="1" key="4">
    <citation type="journal article" date="2022" name="PLoS Pathog.">
        <title>Chromosome-level genome of Schistosoma haematobium underpins genome-wide explorations of molecular variation.</title>
        <authorList>
            <person name="Stroehlein A.J."/>
            <person name="Korhonen P.K."/>
            <person name="Lee V.V."/>
            <person name="Ralph S.A."/>
            <person name="Mentink-Kane M."/>
            <person name="You H."/>
            <person name="McManus D.P."/>
            <person name="Tchuente L.T."/>
            <person name="Stothard J.R."/>
            <person name="Kaur P."/>
            <person name="Dudchenko O."/>
            <person name="Aiden E.L."/>
            <person name="Yang B."/>
            <person name="Yang H."/>
            <person name="Emery A.M."/>
            <person name="Webster B.L."/>
            <person name="Brindley P.J."/>
            <person name="Rollinson D."/>
            <person name="Chang B.C.H."/>
            <person name="Gasser R.B."/>
            <person name="Young N.D."/>
        </authorList>
    </citation>
    <scope>NUCLEOTIDE SEQUENCE</scope>
</reference>
<gene>
    <name evidence="1" type="ORF">MS3_00005010</name>
</gene>
<reference evidence="1" key="3">
    <citation type="submission" date="2021-06" db="EMBL/GenBank/DDBJ databases">
        <title>Chromosome-level genome assembly for S. haematobium.</title>
        <authorList>
            <person name="Stroehlein A.J."/>
        </authorList>
    </citation>
    <scope>NUCLEOTIDE SEQUENCE</scope>
</reference>
<dbReference type="Proteomes" id="UP000471633">
    <property type="component" value="Unassembled WGS sequence"/>
</dbReference>
<dbReference type="KEGG" id="shx:MS3_00005010"/>
<organism evidence="1 2">
    <name type="scientific">Schistosoma haematobium</name>
    <name type="common">Blood fluke</name>
    <dbReference type="NCBI Taxonomy" id="6185"/>
    <lineage>
        <taxon>Eukaryota</taxon>
        <taxon>Metazoa</taxon>
        <taxon>Spiralia</taxon>
        <taxon>Lophotrochozoa</taxon>
        <taxon>Platyhelminthes</taxon>
        <taxon>Trematoda</taxon>
        <taxon>Digenea</taxon>
        <taxon>Strigeidida</taxon>
        <taxon>Schistosomatoidea</taxon>
        <taxon>Schistosomatidae</taxon>
        <taxon>Schistosoma</taxon>
    </lineage>
</organism>
<dbReference type="GeneID" id="58546660"/>
<accession>A0A6A5DIF2</accession>
<dbReference type="EMBL" id="AMPZ03000003">
    <property type="protein sequence ID" value="KAH9587178.1"/>
    <property type="molecule type" value="Genomic_DNA"/>
</dbReference>
<name>A0A6A5DIF2_SCHHA</name>
<reference evidence="1" key="2">
    <citation type="journal article" date="2019" name="Gigascience">
        <title>High-quality Schistosoma haematobium genome achieved by single-molecule and long-range sequencing.</title>
        <authorList>
            <person name="Stroehlein A.J."/>
            <person name="Korhonen P.K."/>
            <person name="Chong T.M."/>
            <person name="Lim Y.L."/>
            <person name="Chan K.G."/>
            <person name="Webster B."/>
            <person name="Rollinson D."/>
            <person name="Brindley P.J."/>
            <person name="Gasser R.B."/>
            <person name="Young N.D."/>
        </authorList>
    </citation>
    <scope>NUCLEOTIDE SEQUENCE</scope>
</reference>
<reference evidence="1" key="1">
    <citation type="journal article" date="2012" name="Nat. Genet.">
        <title>Whole-genome sequence of Schistosoma haematobium.</title>
        <authorList>
            <person name="Young N.D."/>
            <person name="Jex A.R."/>
            <person name="Li B."/>
            <person name="Liu S."/>
            <person name="Yang L."/>
            <person name="Xiong Z."/>
            <person name="Li Y."/>
            <person name="Cantacessi C."/>
            <person name="Hall R.S."/>
            <person name="Xu X."/>
            <person name="Chen F."/>
            <person name="Wu X."/>
            <person name="Zerlotini A."/>
            <person name="Oliveira G."/>
            <person name="Hofmann A."/>
            <person name="Zhang G."/>
            <person name="Fang X."/>
            <person name="Kang Y."/>
            <person name="Campbell B.E."/>
            <person name="Loukas A."/>
            <person name="Ranganathan S."/>
            <person name="Rollinson D."/>
            <person name="Rinaldi G."/>
            <person name="Brindley P.J."/>
            <person name="Yang H."/>
            <person name="Wang J."/>
            <person name="Wang J."/>
            <person name="Gasser R.B."/>
        </authorList>
    </citation>
    <scope>NUCLEOTIDE SEQUENCE</scope>
</reference>
<protein>
    <submittedName>
        <fullName evidence="1">Uncharacterized protein</fullName>
    </submittedName>
</protein>
<evidence type="ECO:0000313" key="1">
    <source>
        <dbReference type="EMBL" id="KAH9587178.1"/>
    </source>
</evidence>
<sequence length="252" mass="28923">MSIYGDTLRTRFTGLDGDNTSPFMVRYKLSDVSPKHIHPHLAVLSSSCHVKHHCTTLLSSMLMQFCIFFSSCRENEYTTLRSSAYRRGLPTRKLSQISLINTKKRKGPKTLSCITPLLTGTALDNEDFQHSRNSFCEVLLFVHAVYVDEIPFFSIYRTLLLHKTQIDSFSQFLKQQCYHEKALSKTFLPVTVYAWLCESISRGRADSPHPRPKKIPNKIWLKYLMYIAEAEIGVLDITGRARQEAGLIRNLN</sequence>
<dbReference type="AlphaFoldDB" id="A0A6A5DIF2"/>
<comment type="caution">
    <text evidence="1">The sequence shown here is derived from an EMBL/GenBank/DDBJ whole genome shotgun (WGS) entry which is preliminary data.</text>
</comment>
<evidence type="ECO:0000313" key="2">
    <source>
        <dbReference type="Proteomes" id="UP000471633"/>
    </source>
</evidence>
<proteinExistence type="predicted"/>